<dbReference type="Gene3D" id="1.10.10.10">
    <property type="entry name" value="Winged helix-like DNA-binding domain superfamily/Winged helix DNA-binding domain"/>
    <property type="match status" value="1"/>
</dbReference>
<dbReference type="InterPro" id="IPR013196">
    <property type="entry name" value="HTH_11"/>
</dbReference>
<dbReference type="Pfam" id="PF08279">
    <property type="entry name" value="HTH_11"/>
    <property type="match status" value="1"/>
</dbReference>
<reference evidence="5" key="2">
    <citation type="submission" date="2021-04" db="EMBL/GenBank/DDBJ databases">
        <authorList>
            <person name="Gilroy R."/>
        </authorList>
    </citation>
    <scope>NUCLEOTIDE SEQUENCE</scope>
    <source>
        <strain evidence="5">ChiGjej4B4-7305</strain>
    </source>
</reference>
<dbReference type="Proteomes" id="UP000824037">
    <property type="component" value="Unassembled WGS sequence"/>
</dbReference>
<protein>
    <submittedName>
        <fullName evidence="5">YafY family transcriptional regulator</fullName>
    </submittedName>
</protein>
<dbReference type="InterPro" id="IPR018356">
    <property type="entry name" value="Tscrpt_reg_HTH_DeoR_CS"/>
</dbReference>
<dbReference type="PROSITE" id="PS51000">
    <property type="entry name" value="HTH_DEOR_2"/>
    <property type="match status" value="1"/>
</dbReference>
<dbReference type="InterPro" id="IPR026881">
    <property type="entry name" value="WYL_dom"/>
</dbReference>
<name>A0A9D2J4Q3_9MICO</name>
<dbReference type="SUPFAM" id="SSF46785">
    <property type="entry name" value="Winged helix' DNA-binding domain"/>
    <property type="match status" value="1"/>
</dbReference>
<dbReference type="EMBL" id="DXBY01000211">
    <property type="protein sequence ID" value="HIZ36576.1"/>
    <property type="molecule type" value="Genomic_DNA"/>
</dbReference>
<dbReference type="InterPro" id="IPR036390">
    <property type="entry name" value="WH_DNA-bd_sf"/>
</dbReference>
<feature type="domain" description="HTH deoR-type" evidence="4">
    <location>
        <begin position="11"/>
        <end position="66"/>
    </location>
</feature>
<dbReference type="GO" id="GO:0003700">
    <property type="term" value="F:DNA-binding transcription factor activity"/>
    <property type="evidence" value="ECO:0007669"/>
    <property type="project" value="InterPro"/>
</dbReference>
<evidence type="ECO:0000256" key="2">
    <source>
        <dbReference type="ARBA" id="ARBA00023125"/>
    </source>
</evidence>
<dbReference type="PANTHER" id="PTHR34580">
    <property type="match status" value="1"/>
</dbReference>
<evidence type="ECO:0000259" key="4">
    <source>
        <dbReference type="PROSITE" id="PS51000"/>
    </source>
</evidence>
<evidence type="ECO:0000313" key="6">
    <source>
        <dbReference type="Proteomes" id="UP000824037"/>
    </source>
</evidence>
<gene>
    <name evidence="5" type="ORF">H9815_12425</name>
</gene>
<dbReference type="Pfam" id="PF13280">
    <property type="entry name" value="WYL"/>
    <property type="match status" value="1"/>
</dbReference>
<keyword evidence="3" id="KW-0804">Transcription</keyword>
<evidence type="ECO:0000256" key="1">
    <source>
        <dbReference type="ARBA" id="ARBA00023015"/>
    </source>
</evidence>
<keyword evidence="1" id="KW-0805">Transcription regulation</keyword>
<dbReference type="AlphaFoldDB" id="A0A9D2J4Q3"/>
<dbReference type="GO" id="GO:0003677">
    <property type="term" value="F:DNA binding"/>
    <property type="evidence" value="ECO:0007669"/>
    <property type="project" value="UniProtKB-KW"/>
</dbReference>
<dbReference type="PIRSF" id="PIRSF016838">
    <property type="entry name" value="PafC"/>
    <property type="match status" value="1"/>
</dbReference>
<accession>A0A9D2J4Q3</accession>
<proteinExistence type="predicted"/>
<dbReference type="InterPro" id="IPR051534">
    <property type="entry name" value="CBASS_pafABC_assoc_protein"/>
</dbReference>
<organism evidence="5 6">
    <name type="scientific">Candidatus Ruania gallistercoris</name>
    <dbReference type="NCBI Taxonomy" id="2838746"/>
    <lineage>
        <taxon>Bacteria</taxon>
        <taxon>Bacillati</taxon>
        <taxon>Actinomycetota</taxon>
        <taxon>Actinomycetes</taxon>
        <taxon>Micrococcales</taxon>
        <taxon>Ruaniaceae</taxon>
        <taxon>Ruania</taxon>
    </lineage>
</organism>
<keyword evidence="2" id="KW-0238">DNA-binding</keyword>
<evidence type="ECO:0000313" key="5">
    <source>
        <dbReference type="EMBL" id="HIZ36576.1"/>
    </source>
</evidence>
<dbReference type="PROSITE" id="PS00894">
    <property type="entry name" value="HTH_DEOR_1"/>
    <property type="match status" value="1"/>
</dbReference>
<dbReference type="PANTHER" id="PTHR34580:SF3">
    <property type="entry name" value="PROTEIN PAFB"/>
    <property type="match status" value="1"/>
</dbReference>
<dbReference type="InterPro" id="IPR036388">
    <property type="entry name" value="WH-like_DNA-bd_sf"/>
</dbReference>
<reference evidence="5" key="1">
    <citation type="journal article" date="2021" name="PeerJ">
        <title>Extensive microbial diversity within the chicken gut microbiome revealed by metagenomics and culture.</title>
        <authorList>
            <person name="Gilroy R."/>
            <person name="Ravi A."/>
            <person name="Getino M."/>
            <person name="Pursley I."/>
            <person name="Horton D.L."/>
            <person name="Alikhan N.F."/>
            <person name="Baker D."/>
            <person name="Gharbi K."/>
            <person name="Hall N."/>
            <person name="Watson M."/>
            <person name="Adriaenssens E.M."/>
            <person name="Foster-Nyarko E."/>
            <person name="Jarju S."/>
            <person name="Secka A."/>
            <person name="Antonio M."/>
            <person name="Oren A."/>
            <person name="Chaudhuri R.R."/>
            <person name="La Ragione R."/>
            <person name="Hildebrand F."/>
            <person name="Pallen M.J."/>
        </authorList>
    </citation>
    <scope>NUCLEOTIDE SEQUENCE</scope>
    <source>
        <strain evidence="5">ChiGjej4B4-7305</strain>
    </source>
</reference>
<sequence length="329" mass="35935">MEPIEREDRGTAERVLALLGLLQRRQVWTGPELATRLGVTTRTVRRDVDRLRGLGYQVQAGQGTGGGYRLRPGQEVPPLLLEDEEAIAVTVALLAGAGAGVAGTGEAALAALTKLDRVLPGRLQHEVRALSESVESFATARAGVAADLLMTLARACRDEVEVEFAYRSESGPPLRRVEPYRLVSSGRYWYLLGYDLGRDDWRTFRLDRMQQMRTRTWRFRPRPAPRAADYVQEGVASRAYPRQARFRVHAPATTVRGQIPARAAVVLEQGEQQCEVRAGADDLDFVLLHVALLGHEFEVVEPADLAARAAQLAGRLSRAGAAGAGPTPG</sequence>
<evidence type="ECO:0000256" key="3">
    <source>
        <dbReference type="ARBA" id="ARBA00023163"/>
    </source>
</evidence>
<dbReference type="InterPro" id="IPR001034">
    <property type="entry name" value="DeoR_HTH"/>
</dbReference>
<dbReference type="PROSITE" id="PS52050">
    <property type="entry name" value="WYL"/>
    <property type="match status" value="1"/>
</dbReference>
<comment type="caution">
    <text evidence="5">The sequence shown here is derived from an EMBL/GenBank/DDBJ whole genome shotgun (WGS) entry which is preliminary data.</text>
</comment>
<dbReference type="InterPro" id="IPR028349">
    <property type="entry name" value="PafC-like"/>
</dbReference>